<accession>A0A3R8ZVD9</accession>
<dbReference type="EMBL" id="JACHXH010000034">
    <property type="protein sequence ID" value="MBB3138556.1"/>
    <property type="molecule type" value="Genomic_DNA"/>
</dbReference>
<gene>
    <name evidence="2" type="ORF">EFD55_29660</name>
    <name evidence="1" type="ORF">FHS26_006334</name>
</gene>
<dbReference type="RefSeq" id="WP_125850174.1">
    <property type="nucleotide sequence ID" value="NZ_JACHXH010000034.1"/>
</dbReference>
<reference evidence="1 4" key="2">
    <citation type="submission" date="2020-08" db="EMBL/GenBank/DDBJ databases">
        <title>Genomic Encyclopedia of Type Strains, Phase III (KMG-III): the genomes of soil and plant-associated and newly described type strains.</title>
        <authorList>
            <person name="Whitman W."/>
        </authorList>
    </citation>
    <scope>NUCLEOTIDE SEQUENCE [LARGE SCALE GENOMIC DNA]</scope>
    <source>
        <strain evidence="1 4">CECT 4113</strain>
    </source>
</reference>
<keyword evidence="4" id="KW-1185">Reference proteome</keyword>
<organism evidence="2 3">
    <name type="scientific">Rhizobium pisi</name>
    <dbReference type="NCBI Taxonomy" id="574561"/>
    <lineage>
        <taxon>Bacteria</taxon>
        <taxon>Pseudomonadati</taxon>
        <taxon>Pseudomonadota</taxon>
        <taxon>Alphaproteobacteria</taxon>
        <taxon>Hyphomicrobiales</taxon>
        <taxon>Rhizobiaceae</taxon>
        <taxon>Rhizobium/Agrobacterium group</taxon>
        <taxon>Rhizobium</taxon>
    </lineage>
</organism>
<comment type="caution">
    <text evidence="2">The sequence shown here is derived from an EMBL/GenBank/DDBJ whole genome shotgun (WGS) entry which is preliminary data.</text>
</comment>
<evidence type="ECO:0000313" key="1">
    <source>
        <dbReference type="EMBL" id="MBB3138556.1"/>
    </source>
</evidence>
<name>A0A3R8ZVD9_9HYPH</name>
<protein>
    <submittedName>
        <fullName evidence="2">CopG family transcriptional regulator</fullName>
    </submittedName>
</protein>
<reference evidence="2 3" key="1">
    <citation type="submission" date="2018-11" db="EMBL/GenBank/DDBJ databases">
        <authorList>
            <person name="Huo Y."/>
        </authorList>
    </citation>
    <scope>NUCLEOTIDE SEQUENCE [LARGE SCALE GENOMIC DNA]</scope>
    <source>
        <strain evidence="2 3">DSM 30132</strain>
    </source>
</reference>
<sequence>MSPPDTATLLEDAADRIADISRADLQIMLRRAALRLRNAGAVSMEDDIEEALRDLAGEFGMTRNDTIRFIVREWMEKNTYLPVHNLDEDGEVDGTA</sequence>
<proteinExistence type="predicted"/>
<dbReference type="OrthoDB" id="7950490at2"/>
<evidence type="ECO:0000313" key="2">
    <source>
        <dbReference type="EMBL" id="RSB62413.1"/>
    </source>
</evidence>
<dbReference type="Proteomes" id="UP000518315">
    <property type="component" value="Unassembled WGS sequence"/>
</dbReference>
<evidence type="ECO:0000313" key="3">
    <source>
        <dbReference type="Proteomes" id="UP000277279"/>
    </source>
</evidence>
<dbReference type="EMBL" id="RJJT01000031">
    <property type="protein sequence ID" value="RSB62413.1"/>
    <property type="molecule type" value="Genomic_DNA"/>
</dbReference>
<dbReference type="Proteomes" id="UP000277279">
    <property type="component" value="Unassembled WGS sequence"/>
</dbReference>
<dbReference type="AlphaFoldDB" id="A0A3R8ZVD9"/>
<evidence type="ECO:0000313" key="4">
    <source>
        <dbReference type="Proteomes" id="UP000518315"/>
    </source>
</evidence>